<dbReference type="SUPFAM" id="SSF53850">
    <property type="entry name" value="Periplasmic binding protein-like II"/>
    <property type="match status" value="1"/>
</dbReference>
<keyword evidence="2" id="KW-0805">Transcription regulation</keyword>
<dbReference type="CDD" id="cd05466">
    <property type="entry name" value="PBP2_LTTR_substrate"/>
    <property type="match status" value="1"/>
</dbReference>
<organism evidence="6 7">
    <name type="scientific">Geothrix oryzae</name>
    <dbReference type="NCBI Taxonomy" id="2927975"/>
    <lineage>
        <taxon>Bacteria</taxon>
        <taxon>Pseudomonadati</taxon>
        <taxon>Acidobacteriota</taxon>
        <taxon>Holophagae</taxon>
        <taxon>Holophagales</taxon>
        <taxon>Holophagaceae</taxon>
        <taxon>Geothrix</taxon>
    </lineage>
</organism>
<dbReference type="EMBL" id="AP027079">
    <property type="protein sequence ID" value="BDU69709.1"/>
    <property type="molecule type" value="Genomic_DNA"/>
</dbReference>
<dbReference type="InterPro" id="IPR036390">
    <property type="entry name" value="WH_DNA-bd_sf"/>
</dbReference>
<keyword evidence="4" id="KW-0804">Transcription</keyword>
<keyword evidence="3" id="KW-0238">DNA-binding</keyword>
<evidence type="ECO:0000256" key="3">
    <source>
        <dbReference type="ARBA" id="ARBA00023125"/>
    </source>
</evidence>
<evidence type="ECO:0000313" key="6">
    <source>
        <dbReference type="EMBL" id="BDU69709.1"/>
    </source>
</evidence>
<dbReference type="PANTHER" id="PTHR30126:SF39">
    <property type="entry name" value="HTH-TYPE TRANSCRIPTIONAL REGULATOR CYSL"/>
    <property type="match status" value="1"/>
</dbReference>
<dbReference type="RefSeq" id="WP_286353434.1">
    <property type="nucleotide sequence ID" value="NZ_AP027079.1"/>
</dbReference>
<dbReference type="InterPro" id="IPR000847">
    <property type="entry name" value="LysR_HTH_N"/>
</dbReference>
<dbReference type="Pfam" id="PF03466">
    <property type="entry name" value="LysR_substrate"/>
    <property type="match status" value="1"/>
</dbReference>
<sequence length="306" mass="33087">MPRKLPRHLTWLEAFVAVVETGSLEAAAQHLSVARSVVSEHLRALEETLADGETLVERGPGRRLSLTPRGERLFAGAQASFHQLDLKRLRDLASPEPGLRLGLNPTLSALLMEPLAQAAARTGLKLEAAFGGAHELVRQIQTRQLDLALGFTPLPPHRGVEYRVLARLPFVVLAAPGCGLGCGLAPEAGFLRVKDLADKPFVDWLRDDPYGGANSARFAEAGIQVREAARVENFLQLYPALRAFRACAIAPDLRALGPFPADLQVWPLKERKAQAVEVVALWPSGGASAAAEACLKALAAHLRKRR</sequence>
<dbReference type="InterPro" id="IPR036388">
    <property type="entry name" value="WH-like_DNA-bd_sf"/>
</dbReference>
<comment type="similarity">
    <text evidence="1">Belongs to the LysR transcriptional regulatory family.</text>
</comment>
<proteinExistence type="inferred from homology"/>
<dbReference type="Pfam" id="PF00126">
    <property type="entry name" value="HTH_1"/>
    <property type="match status" value="1"/>
</dbReference>
<evidence type="ECO:0000259" key="5">
    <source>
        <dbReference type="PROSITE" id="PS50931"/>
    </source>
</evidence>
<accession>A0ABM8DRP6</accession>
<dbReference type="InterPro" id="IPR005119">
    <property type="entry name" value="LysR_subst-bd"/>
</dbReference>
<dbReference type="PROSITE" id="PS50931">
    <property type="entry name" value="HTH_LYSR"/>
    <property type="match status" value="1"/>
</dbReference>
<dbReference type="Gene3D" id="1.10.10.10">
    <property type="entry name" value="Winged helix-like DNA-binding domain superfamily/Winged helix DNA-binding domain"/>
    <property type="match status" value="1"/>
</dbReference>
<keyword evidence="7" id="KW-1185">Reference proteome</keyword>
<evidence type="ECO:0000313" key="7">
    <source>
        <dbReference type="Proteomes" id="UP001242010"/>
    </source>
</evidence>
<dbReference type="PANTHER" id="PTHR30126">
    <property type="entry name" value="HTH-TYPE TRANSCRIPTIONAL REGULATOR"/>
    <property type="match status" value="1"/>
</dbReference>
<name>A0ABM8DRP6_9BACT</name>
<feature type="domain" description="HTH lysR-type" evidence="5">
    <location>
        <begin position="9"/>
        <end position="67"/>
    </location>
</feature>
<dbReference type="Proteomes" id="UP001242010">
    <property type="component" value="Chromosome"/>
</dbReference>
<evidence type="ECO:0000256" key="2">
    <source>
        <dbReference type="ARBA" id="ARBA00023015"/>
    </source>
</evidence>
<dbReference type="Gene3D" id="3.40.190.290">
    <property type="match status" value="1"/>
</dbReference>
<evidence type="ECO:0000256" key="4">
    <source>
        <dbReference type="ARBA" id="ARBA00023163"/>
    </source>
</evidence>
<evidence type="ECO:0000256" key="1">
    <source>
        <dbReference type="ARBA" id="ARBA00009437"/>
    </source>
</evidence>
<gene>
    <name evidence="6" type="ORF">GETHOR_18100</name>
</gene>
<protein>
    <recommendedName>
        <fullName evidence="5">HTH lysR-type domain-containing protein</fullName>
    </recommendedName>
</protein>
<reference evidence="7" key="1">
    <citation type="journal article" date="2023" name="Int. J. Syst. Evol. Microbiol.">
        <title>Mesoterricola silvestris gen. nov., sp. nov., Mesoterricola sediminis sp. nov., Geothrix oryzae sp. nov., Geothrix edaphica sp. nov., Geothrix rubra sp. nov., and Geothrix limicola sp. nov., six novel members of Acidobacteriota isolated from soils.</title>
        <authorList>
            <person name="Itoh H."/>
            <person name="Sugisawa Y."/>
            <person name="Mise K."/>
            <person name="Xu Z."/>
            <person name="Kuniyasu M."/>
            <person name="Ushijima N."/>
            <person name="Kawano K."/>
            <person name="Kobayashi E."/>
            <person name="Shiratori Y."/>
            <person name="Masuda Y."/>
            <person name="Senoo K."/>
        </authorList>
    </citation>
    <scope>NUCLEOTIDE SEQUENCE [LARGE SCALE GENOMIC DNA]</scope>
    <source>
        <strain evidence="7">Red222</strain>
    </source>
</reference>
<dbReference type="SUPFAM" id="SSF46785">
    <property type="entry name" value="Winged helix' DNA-binding domain"/>
    <property type="match status" value="1"/>
</dbReference>